<dbReference type="Pfam" id="PF04264">
    <property type="entry name" value="YceI"/>
    <property type="match status" value="1"/>
</dbReference>
<dbReference type="InterPro" id="IPR036873">
    <property type="entry name" value="Rhodanese-like_dom_sf"/>
</dbReference>
<gene>
    <name evidence="2" type="ORF">H9874_10350</name>
</gene>
<evidence type="ECO:0000313" key="3">
    <source>
        <dbReference type="Proteomes" id="UP000824264"/>
    </source>
</evidence>
<dbReference type="CDD" id="cd00158">
    <property type="entry name" value="RHOD"/>
    <property type="match status" value="1"/>
</dbReference>
<dbReference type="Gene3D" id="3.40.250.10">
    <property type="entry name" value="Rhodanese-like domain"/>
    <property type="match status" value="1"/>
</dbReference>
<organism evidence="2 3">
    <name type="scientific">Candidatus Bilophila faecipullorum</name>
    <dbReference type="NCBI Taxonomy" id="2838482"/>
    <lineage>
        <taxon>Bacteria</taxon>
        <taxon>Pseudomonadati</taxon>
        <taxon>Thermodesulfobacteriota</taxon>
        <taxon>Desulfovibrionia</taxon>
        <taxon>Desulfovibrionales</taxon>
        <taxon>Desulfovibrionaceae</taxon>
        <taxon>Bilophila</taxon>
    </lineage>
</organism>
<dbReference type="Pfam" id="PF00581">
    <property type="entry name" value="Rhodanese"/>
    <property type="match status" value="1"/>
</dbReference>
<reference evidence="2" key="2">
    <citation type="submission" date="2021-04" db="EMBL/GenBank/DDBJ databases">
        <authorList>
            <person name="Gilroy R."/>
        </authorList>
    </citation>
    <scope>NUCLEOTIDE SEQUENCE</scope>
    <source>
        <strain evidence="2">ChiSxjej5B17-1746</strain>
    </source>
</reference>
<feature type="domain" description="Rhodanese" evidence="1">
    <location>
        <begin position="18"/>
        <end position="111"/>
    </location>
</feature>
<dbReference type="AlphaFoldDB" id="A0A9D1R3N5"/>
<sequence>MEQIQAVSLDEARHFLEEHPDGMIIDVLTPEFHAMRHIPHAVGVCVFETAFQDKMKNVAPSKSTPLLLYGAGQSLDSRIAAEKLQREGYTQLFYFEDGLEAWQEAGLPLEGQDVTSPLREESPLPRFSRYRLDVEKSVIRWEGRNSAHGHDGSVSLSYGELRFPDGPNKPGQGLLTVDMTTIRCRDLEGSPLMPVLIAHLESMDFFDVTVYPAAQLNIEDLSPLPEPTLTGYTHYLRGKLRILRTEKDIECNVSLRNQEDGGLGLTCQLTMDRTLWGVHYGSARYYRFLGMHGVDDMVALNVNLVFQGQETSESVRA</sequence>
<dbReference type="SUPFAM" id="SSF101874">
    <property type="entry name" value="YceI-like"/>
    <property type="match status" value="1"/>
</dbReference>
<dbReference type="Proteomes" id="UP000824264">
    <property type="component" value="Unassembled WGS sequence"/>
</dbReference>
<evidence type="ECO:0000313" key="2">
    <source>
        <dbReference type="EMBL" id="HIW79526.1"/>
    </source>
</evidence>
<evidence type="ECO:0000259" key="1">
    <source>
        <dbReference type="PROSITE" id="PS50206"/>
    </source>
</evidence>
<dbReference type="InterPro" id="IPR007372">
    <property type="entry name" value="Lipid/polyisoprenoid-bd_YceI"/>
</dbReference>
<dbReference type="PROSITE" id="PS50206">
    <property type="entry name" value="RHODANESE_3"/>
    <property type="match status" value="1"/>
</dbReference>
<dbReference type="PANTHER" id="PTHR34406">
    <property type="entry name" value="PROTEIN YCEI"/>
    <property type="match status" value="1"/>
</dbReference>
<dbReference type="EMBL" id="DXGI01000386">
    <property type="protein sequence ID" value="HIW79526.1"/>
    <property type="molecule type" value="Genomic_DNA"/>
</dbReference>
<dbReference type="InterPro" id="IPR001763">
    <property type="entry name" value="Rhodanese-like_dom"/>
</dbReference>
<proteinExistence type="predicted"/>
<name>A0A9D1R3N5_9BACT</name>
<dbReference type="SUPFAM" id="SSF52821">
    <property type="entry name" value="Rhodanese/Cell cycle control phosphatase"/>
    <property type="match status" value="1"/>
</dbReference>
<comment type="caution">
    <text evidence="2">The sequence shown here is derived from an EMBL/GenBank/DDBJ whole genome shotgun (WGS) entry which is preliminary data.</text>
</comment>
<accession>A0A9D1R3N5</accession>
<dbReference type="InterPro" id="IPR036761">
    <property type="entry name" value="TTHA0802/YceI-like_sf"/>
</dbReference>
<dbReference type="SMART" id="SM00867">
    <property type="entry name" value="YceI"/>
    <property type="match status" value="1"/>
</dbReference>
<reference evidence="2" key="1">
    <citation type="journal article" date="2021" name="PeerJ">
        <title>Extensive microbial diversity within the chicken gut microbiome revealed by metagenomics and culture.</title>
        <authorList>
            <person name="Gilroy R."/>
            <person name="Ravi A."/>
            <person name="Getino M."/>
            <person name="Pursley I."/>
            <person name="Horton D.L."/>
            <person name="Alikhan N.F."/>
            <person name="Baker D."/>
            <person name="Gharbi K."/>
            <person name="Hall N."/>
            <person name="Watson M."/>
            <person name="Adriaenssens E.M."/>
            <person name="Foster-Nyarko E."/>
            <person name="Jarju S."/>
            <person name="Secka A."/>
            <person name="Antonio M."/>
            <person name="Oren A."/>
            <person name="Chaudhuri R.R."/>
            <person name="La Ragione R."/>
            <person name="Hildebrand F."/>
            <person name="Pallen M.J."/>
        </authorList>
    </citation>
    <scope>NUCLEOTIDE SEQUENCE</scope>
    <source>
        <strain evidence="2">ChiSxjej5B17-1746</strain>
    </source>
</reference>
<dbReference type="Gene3D" id="2.40.128.110">
    <property type="entry name" value="Lipid/polyisoprenoid-binding, YceI-like"/>
    <property type="match status" value="1"/>
</dbReference>
<dbReference type="SMART" id="SM00450">
    <property type="entry name" value="RHOD"/>
    <property type="match status" value="1"/>
</dbReference>
<dbReference type="PANTHER" id="PTHR34406:SF1">
    <property type="entry name" value="PROTEIN YCEI"/>
    <property type="match status" value="1"/>
</dbReference>
<protein>
    <submittedName>
        <fullName evidence="2">YceI family protein</fullName>
    </submittedName>
</protein>